<dbReference type="CDD" id="cd19166">
    <property type="entry name" value="HemeO-bac"/>
    <property type="match status" value="1"/>
</dbReference>
<accession>A0A150WM84</accession>
<dbReference type="GO" id="GO:0006788">
    <property type="term" value="P:heme oxidation"/>
    <property type="evidence" value="ECO:0007669"/>
    <property type="project" value="InterPro"/>
</dbReference>
<dbReference type="InterPro" id="IPR016084">
    <property type="entry name" value="Haem_Oase-like_multi-hlx"/>
</dbReference>
<organism evidence="1 2">
    <name type="scientific">Bdellovibrio bacteriovorus</name>
    <dbReference type="NCBI Taxonomy" id="959"/>
    <lineage>
        <taxon>Bacteria</taxon>
        <taxon>Pseudomonadati</taxon>
        <taxon>Bdellovibrionota</taxon>
        <taxon>Bdellovibrionia</taxon>
        <taxon>Bdellovibrionales</taxon>
        <taxon>Pseudobdellovibrionaceae</taxon>
        <taxon>Bdellovibrio</taxon>
    </lineage>
</organism>
<dbReference type="RefSeq" id="WP_061835418.1">
    <property type="nucleotide sequence ID" value="NZ_LUKE01000002.1"/>
</dbReference>
<gene>
    <name evidence="1" type="ORF">AZI86_11960</name>
</gene>
<dbReference type="SUPFAM" id="SSF48613">
    <property type="entry name" value="Heme oxygenase-like"/>
    <property type="match status" value="1"/>
</dbReference>
<reference evidence="1 2" key="1">
    <citation type="submission" date="2016-03" db="EMBL/GenBank/DDBJ databases">
        <authorList>
            <person name="Ploux O."/>
        </authorList>
    </citation>
    <scope>NUCLEOTIDE SEQUENCE [LARGE SCALE GENOMIC DNA]</scope>
    <source>
        <strain evidence="1 2">R0</strain>
    </source>
</reference>
<evidence type="ECO:0000313" key="1">
    <source>
        <dbReference type="EMBL" id="KYG64907.1"/>
    </source>
</evidence>
<dbReference type="GO" id="GO:0004392">
    <property type="term" value="F:heme oxygenase (decyclizing) activity"/>
    <property type="evidence" value="ECO:0007669"/>
    <property type="project" value="InterPro"/>
</dbReference>
<comment type="caution">
    <text evidence="1">The sequence shown here is derived from an EMBL/GenBank/DDBJ whole genome shotgun (WGS) entry which is preliminary data.</text>
</comment>
<dbReference type="InterPro" id="IPR016053">
    <property type="entry name" value="Haem_Oase-like"/>
</dbReference>
<dbReference type="Proteomes" id="UP000075320">
    <property type="component" value="Unassembled WGS sequence"/>
</dbReference>
<proteinExistence type="predicted"/>
<dbReference type="OrthoDB" id="114943at2"/>
<sequence length="186" mass="21265">MILTQLREATAANHKSIEGAMPLFPQIEIQAYRQLLEKFWGFYSPLEQLHSDAFSQQTKNLEMPLRKRTPSLQKDLSYFHDDKTLAALPRCADLPRYSSWPELYGGLYVIEGSSLGGQVITAHLHKMGFPQEICHFFNGYGAMTGKMWQGFLKELQAHVLSNEERALAVKAAQDTFMKLEKWLRAS</sequence>
<dbReference type="EMBL" id="LUKE01000002">
    <property type="protein sequence ID" value="KYG64907.1"/>
    <property type="molecule type" value="Genomic_DNA"/>
</dbReference>
<evidence type="ECO:0000313" key="2">
    <source>
        <dbReference type="Proteomes" id="UP000075320"/>
    </source>
</evidence>
<protein>
    <recommendedName>
        <fullName evidence="3">Heme oxygenase</fullName>
    </recommendedName>
</protein>
<keyword evidence="2" id="KW-1185">Reference proteome</keyword>
<dbReference type="AlphaFoldDB" id="A0A150WM84"/>
<evidence type="ECO:0008006" key="3">
    <source>
        <dbReference type="Google" id="ProtNLM"/>
    </source>
</evidence>
<dbReference type="Gene3D" id="1.20.910.10">
    <property type="entry name" value="Heme oxygenase-like"/>
    <property type="match status" value="1"/>
</dbReference>
<name>A0A150WM84_BDEBC</name>
<dbReference type="Pfam" id="PF01126">
    <property type="entry name" value="Heme_oxygenase"/>
    <property type="match status" value="1"/>
</dbReference>